<evidence type="ECO:0000313" key="2">
    <source>
        <dbReference type="Proteomes" id="UP000092482"/>
    </source>
</evidence>
<proteinExistence type="predicted"/>
<dbReference type="RefSeq" id="WP_066640460.1">
    <property type="nucleotide sequence ID" value="NZ_CP014989.1"/>
</dbReference>
<organism evidence="1 2">
    <name type="scientific">Serinicoccus hydrothermalis</name>
    <dbReference type="NCBI Taxonomy" id="1758689"/>
    <lineage>
        <taxon>Bacteria</taxon>
        <taxon>Bacillati</taxon>
        <taxon>Actinomycetota</taxon>
        <taxon>Actinomycetes</taxon>
        <taxon>Micrococcales</taxon>
        <taxon>Ornithinimicrobiaceae</taxon>
        <taxon>Serinicoccus</taxon>
    </lineage>
</organism>
<gene>
    <name evidence="1" type="ORF">SGUI_2315</name>
</gene>
<dbReference type="KEGG" id="serj:SGUI_2315"/>
<accession>A0A1B1NEA1</accession>
<dbReference type="AlphaFoldDB" id="A0A1B1NEA1"/>
<keyword evidence="2" id="KW-1185">Reference proteome</keyword>
<protein>
    <submittedName>
        <fullName evidence="1">Uncharacterized protein</fullName>
    </submittedName>
</protein>
<reference evidence="1 2" key="1">
    <citation type="submission" date="2016-03" db="EMBL/GenBank/DDBJ databases">
        <title>Shallow-sea hydrothermal system.</title>
        <authorList>
            <person name="Tang K."/>
        </authorList>
    </citation>
    <scope>NUCLEOTIDE SEQUENCE [LARGE SCALE GENOMIC DNA]</scope>
    <source>
        <strain evidence="1 2">JLT9</strain>
    </source>
</reference>
<dbReference type="OrthoDB" id="4867160at2"/>
<dbReference type="EMBL" id="CP014989">
    <property type="protein sequence ID" value="ANS79711.1"/>
    <property type="molecule type" value="Genomic_DNA"/>
</dbReference>
<evidence type="ECO:0000313" key="1">
    <source>
        <dbReference type="EMBL" id="ANS79711.1"/>
    </source>
</evidence>
<sequence>MAGDDEVTMVPNPYRTALEQARNRSVDPAGDIKEALDKADRAMSSGCWVSTTADDFGAALAEHKRTLGRVRDDAIQDFDDAIAGQPERVESTAWQTRWQKMAGMR</sequence>
<name>A0A1B1NEA1_9MICO</name>
<dbReference type="STRING" id="1758689.SGUI_2315"/>
<dbReference type="Proteomes" id="UP000092482">
    <property type="component" value="Chromosome"/>
</dbReference>